<feature type="transmembrane region" description="Helical" evidence="1">
    <location>
        <begin position="99"/>
        <end position="119"/>
    </location>
</feature>
<organism evidence="2">
    <name type="scientific">marine sediment metagenome</name>
    <dbReference type="NCBI Taxonomy" id="412755"/>
    <lineage>
        <taxon>unclassified sequences</taxon>
        <taxon>metagenomes</taxon>
        <taxon>ecological metagenomes</taxon>
    </lineage>
</organism>
<sequence length="328" mass="38945">MARRIQIFISNNWGREVFGYFVLGVLFIGAISLLYYLIFKLKIRAPSNYIWLFIVVGLYVYFTLNLWKAPEEAVHFLEYGLLGFFLFKALTYHIRDKSIYVTATFFALFVGTIDEILQWMIPLRYWDFRDVGLNCLSGGLFQLAVWKVVKPNMISKKINAKSLRIFTSIFTSCLIILGLCASNTTQRVASYTKKIPRLSFLQKEEPMSEFGYKYKDPEIGIFYSRLSPKNLQKTDNLRREQYAQILNESVDKDYEQFLREYNPIADSFMHELRVHIFRRDEYFKKGKSTSNLNEKKEFYLIAYKENLILEKYFSHSIEKSVYHWHKDI</sequence>
<gene>
    <name evidence="2" type="ORF">LCGC14_2980650</name>
</gene>
<keyword evidence="1" id="KW-0812">Transmembrane</keyword>
<dbReference type="EMBL" id="LAZR01060864">
    <property type="protein sequence ID" value="KKK64790.1"/>
    <property type="molecule type" value="Genomic_DNA"/>
</dbReference>
<dbReference type="NCBIfam" id="NF037970">
    <property type="entry name" value="vanZ_1"/>
    <property type="match status" value="1"/>
</dbReference>
<proteinExistence type="predicted"/>
<accession>A0A0F8XU78</accession>
<feature type="transmembrane region" description="Helical" evidence="1">
    <location>
        <begin position="17"/>
        <end position="37"/>
    </location>
</feature>
<feature type="transmembrane region" description="Helical" evidence="1">
    <location>
        <begin position="49"/>
        <end position="67"/>
    </location>
</feature>
<evidence type="ECO:0008006" key="3">
    <source>
        <dbReference type="Google" id="ProtNLM"/>
    </source>
</evidence>
<reference evidence="2" key="1">
    <citation type="journal article" date="2015" name="Nature">
        <title>Complex archaea that bridge the gap between prokaryotes and eukaryotes.</title>
        <authorList>
            <person name="Spang A."/>
            <person name="Saw J.H."/>
            <person name="Jorgensen S.L."/>
            <person name="Zaremba-Niedzwiedzka K."/>
            <person name="Martijn J."/>
            <person name="Lind A.E."/>
            <person name="van Eijk R."/>
            <person name="Schleper C."/>
            <person name="Guy L."/>
            <person name="Ettema T.J."/>
        </authorList>
    </citation>
    <scope>NUCLEOTIDE SEQUENCE</scope>
</reference>
<feature type="transmembrane region" description="Helical" evidence="1">
    <location>
        <begin position="161"/>
        <end position="179"/>
    </location>
</feature>
<protein>
    <recommendedName>
        <fullName evidence="3">VanZ-like domain-containing protein</fullName>
    </recommendedName>
</protein>
<name>A0A0F8XU78_9ZZZZ</name>
<keyword evidence="1" id="KW-0472">Membrane</keyword>
<feature type="transmembrane region" description="Helical" evidence="1">
    <location>
        <begin position="73"/>
        <end position="92"/>
    </location>
</feature>
<keyword evidence="1" id="KW-1133">Transmembrane helix</keyword>
<evidence type="ECO:0000256" key="1">
    <source>
        <dbReference type="SAM" id="Phobius"/>
    </source>
</evidence>
<dbReference type="AlphaFoldDB" id="A0A0F8XU78"/>
<evidence type="ECO:0000313" key="2">
    <source>
        <dbReference type="EMBL" id="KKK64790.1"/>
    </source>
</evidence>
<feature type="non-terminal residue" evidence="2">
    <location>
        <position position="328"/>
    </location>
</feature>
<comment type="caution">
    <text evidence="2">The sequence shown here is derived from an EMBL/GenBank/DDBJ whole genome shotgun (WGS) entry which is preliminary data.</text>
</comment>